<accession>A0A087SW31</accession>
<feature type="non-terminal residue" evidence="2">
    <location>
        <position position="267"/>
    </location>
</feature>
<dbReference type="Gene3D" id="2.60.40.10">
    <property type="entry name" value="Immunoglobulins"/>
    <property type="match status" value="1"/>
</dbReference>
<dbReference type="PANTHER" id="PTHR11412:SF171">
    <property type="entry name" value="PREGNANCY ZONE PROTEIN-LIKE PROTEIN"/>
    <property type="match status" value="1"/>
</dbReference>
<dbReference type="OMA" id="ISHHIFY"/>
<dbReference type="SMART" id="SM01360">
    <property type="entry name" value="A2M"/>
    <property type="match status" value="1"/>
</dbReference>
<organism evidence="2 3">
    <name type="scientific">Stegodyphus mimosarum</name>
    <name type="common">African social velvet spider</name>
    <dbReference type="NCBI Taxonomy" id="407821"/>
    <lineage>
        <taxon>Eukaryota</taxon>
        <taxon>Metazoa</taxon>
        <taxon>Ecdysozoa</taxon>
        <taxon>Arthropoda</taxon>
        <taxon>Chelicerata</taxon>
        <taxon>Arachnida</taxon>
        <taxon>Araneae</taxon>
        <taxon>Araneomorphae</taxon>
        <taxon>Entelegynae</taxon>
        <taxon>Eresoidea</taxon>
        <taxon>Eresidae</taxon>
        <taxon>Stegodyphus</taxon>
    </lineage>
</organism>
<name>A0A087SW31_STEMI</name>
<dbReference type="Proteomes" id="UP000054359">
    <property type="component" value="Unassembled WGS sequence"/>
</dbReference>
<evidence type="ECO:0000259" key="1">
    <source>
        <dbReference type="SMART" id="SM01360"/>
    </source>
</evidence>
<sequence length="267" mass="30608">MVVMTDLTLETRQCTVKRIPHLRRISHHIFYFSSYYDSPEEENIDYFMGPSPRVPEKTIEEIDLMEFLEEVDTPKLIPKSTEEIRNYFPETWLWEMHTIESSGEKTLKRQLPDTITEWTGEAVCINSKTGIGFSEKSGITAFQPFFISLQLPYSVIRKEMVPIIVSVFNYLKECLPIKISLEPSEDYKVLNEYSSHKMCVCGGKSETHRFITRPLSLGQVNITVYGFSVDGDDEVCGNEVIANISARDAVTKQLLVEAEGFPKEEVL</sequence>
<dbReference type="Gene3D" id="2.20.130.20">
    <property type="match status" value="1"/>
</dbReference>
<dbReference type="OrthoDB" id="6432647at2759"/>
<gene>
    <name evidence="2" type="ORF">X975_22690</name>
</gene>
<feature type="domain" description="Alpha-2-macroglobulin" evidence="1">
    <location>
        <begin position="91"/>
        <end position="181"/>
    </location>
</feature>
<dbReference type="GO" id="GO:0004866">
    <property type="term" value="F:endopeptidase inhibitor activity"/>
    <property type="evidence" value="ECO:0007669"/>
    <property type="project" value="InterPro"/>
</dbReference>
<dbReference type="EMBL" id="KK112213">
    <property type="protein sequence ID" value="KFM57070.1"/>
    <property type="molecule type" value="Genomic_DNA"/>
</dbReference>
<dbReference type="InterPro" id="IPR050473">
    <property type="entry name" value="A2M/Complement_sys"/>
</dbReference>
<dbReference type="PANTHER" id="PTHR11412">
    <property type="entry name" value="MACROGLOBULIN / COMPLEMENT"/>
    <property type="match status" value="1"/>
</dbReference>
<evidence type="ECO:0000313" key="3">
    <source>
        <dbReference type="Proteomes" id="UP000054359"/>
    </source>
</evidence>
<keyword evidence="3" id="KW-1185">Reference proteome</keyword>
<dbReference type="SUPFAM" id="SSF81296">
    <property type="entry name" value="E set domains"/>
    <property type="match status" value="1"/>
</dbReference>
<protein>
    <submittedName>
        <fullName evidence="2">Alpha-2-macroglobulin</fullName>
    </submittedName>
</protein>
<reference evidence="2 3" key="1">
    <citation type="submission" date="2013-11" db="EMBL/GenBank/DDBJ databases">
        <title>Genome sequencing of Stegodyphus mimosarum.</title>
        <authorList>
            <person name="Bechsgaard J."/>
        </authorList>
    </citation>
    <scope>NUCLEOTIDE SEQUENCE [LARGE SCALE GENOMIC DNA]</scope>
</reference>
<dbReference type="STRING" id="407821.A0A087SW31"/>
<dbReference type="InterPro" id="IPR013783">
    <property type="entry name" value="Ig-like_fold"/>
</dbReference>
<dbReference type="Pfam" id="PF00207">
    <property type="entry name" value="A2M"/>
    <property type="match status" value="1"/>
</dbReference>
<dbReference type="InterPro" id="IPR014756">
    <property type="entry name" value="Ig_E-set"/>
</dbReference>
<proteinExistence type="predicted"/>
<dbReference type="AlphaFoldDB" id="A0A087SW31"/>
<dbReference type="InterPro" id="IPR001599">
    <property type="entry name" value="Macroglobln_a2"/>
</dbReference>
<evidence type="ECO:0000313" key="2">
    <source>
        <dbReference type="EMBL" id="KFM57070.1"/>
    </source>
</evidence>